<feature type="transmembrane region" description="Helical" evidence="2">
    <location>
        <begin position="34"/>
        <end position="59"/>
    </location>
</feature>
<dbReference type="AlphaFoldDB" id="A0AAV2WP55"/>
<feature type="transmembrane region" description="Helical" evidence="2">
    <location>
        <begin position="227"/>
        <end position="246"/>
    </location>
</feature>
<evidence type="ECO:0000259" key="3">
    <source>
        <dbReference type="Pfam" id="PF03413"/>
    </source>
</evidence>
<dbReference type="RefSeq" id="WP_030133479.1">
    <property type="nucleotide sequence ID" value="NZ_LK021339.1"/>
</dbReference>
<dbReference type="InterPro" id="IPR005625">
    <property type="entry name" value="PepSY-ass_TM"/>
</dbReference>
<evidence type="ECO:0000313" key="5">
    <source>
        <dbReference type="Proteomes" id="UP000028864"/>
    </source>
</evidence>
<protein>
    <submittedName>
        <fullName evidence="4">Iron-regulated membrane protein</fullName>
    </submittedName>
</protein>
<feature type="domain" description="PepSY" evidence="3">
    <location>
        <begin position="80"/>
        <end position="141"/>
    </location>
</feature>
<accession>A0AAV2WP55</accession>
<proteinExistence type="predicted"/>
<sequence length="489" mass="52421">MTIPDDTVDIDPTDTTPPPAVAHRRSWRPFVVRLHFYAGILIAPFILIAATTGGLYAMAPTIERIVYADILTVTPTGQALPLAQQVAAAQQAFPALTVTGMRPPAAADASTRVEFADPALDPELLRSVFVDPYTGRVLGDEATWLGYLPVSTWLDGFHRHLQLGEPGRVYSELAASWLWVVALGGLALWLTKTAAQRRRGRPGRILRVDRSTTGRARTMNWHGATGVWLLAGLLFLSATGITWSTYAGEHVTELRSAMDWKRPVLDTTLHPAAAVADGHGDHGGHGEHAGHGQHGADAPGAPAGAIDYEAVLQAAATAGVHQPVELALPTEAGNGVRVAELDKPYRLTTNVASVDPATNTISSEIDYWRDYSVVAMLADWGIRGHMGLLFGLANQLILLGVAVALVAVIIGGYRMWWQRRPTRGSGWAVGRPPLRGTWKRLPPWAIGTIIITATAIGWFLPLLGLSLAGFVLVDVLVGAAKSRKENADA</sequence>
<dbReference type="InterPro" id="IPR025711">
    <property type="entry name" value="PepSY"/>
</dbReference>
<evidence type="ECO:0000256" key="1">
    <source>
        <dbReference type="SAM" id="MobiDB-lite"/>
    </source>
</evidence>
<feature type="region of interest" description="Disordered" evidence="1">
    <location>
        <begin position="274"/>
        <end position="300"/>
    </location>
</feature>
<keyword evidence="2" id="KW-0812">Transmembrane</keyword>
<dbReference type="Pfam" id="PF03929">
    <property type="entry name" value="PepSY_TM"/>
    <property type="match status" value="1"/>
</dbReference>
<feature type="transmembrane region" description="Helical" evidence="2">
    <location>
        <begin position="444"/>
        <end position="473"/>
    </location>
</feature>
<dbReference type="EMBL" id="LK021339">
    <property type="protein sequence ID" value="CDQ45563.1"/>
    <property type="molecule type" value="Genomic_DNA"/>
</dbReference>
<organism evidence="4 5">
    <name type="scientific">Mycolicibacterium neoaurum</name>
    <name type="common">Mycobacterium neoaurum</name>
    <dbReference type="NCBI Taxonomy" id="1795"/>
    <lineage>
        <taxon>Bacteria</taxon>
        <taxon>Bacillati</taxon>
        <taxon>Actinomycetota</taxon>
        <taxon>Actinomycetes</taxon>
        <taxon>Mycobacteriales</taxon>
        <taxon>Mycobacteriaceae</taxon>
        <taxon>Mycolicibacterium</taxon>
    </lineage>
</organism>
<feature type="compositionally biased region" description="Acidic residues" evidence="1">
    <location>
        <begin position="1"/>
        <end position="12"/>
    </location>
</feature>
<feature type="region of interest" description="Disordered" evidence="1">
    <location>
        <begin position="1"/>
        <end position="21"/>
    </location>
</feature>
<feature type="transmembrane region" description="Helical" evidence="2">
    <location>
        <begin position="396"/>
        <end position="416"/>
    </location>
</feature>
<feature type="compositionally biased region" description="Basic and acidic residues" evidence="1">
    <location>
        <begin position="278"/>
        <end position="290"/>
    </location>
</feature>
<dbReference type="Proteomes" id="UP000028864">
    <property type="component" value="Unassembled WGS sequence"/>
</dbReference>
<dbReference type="Pfam" id="PF03413">
    <property type="entry name" value="PepSY"/>
    <property type="match status" value="1"/>
</dbReference>
<dbReference type="PANTHER" id="PTHR34219">
    <property type="entry name" value="IRON-REGULATED INNER MEMBRANE PROTEIN-RELATED"/>
    <property type="match status" value="1"/>
</dbReference>
<name>A0AAV2WP55_MYCNE</name>
<evidence type="ECO:0000256" key="2">
    <source>
        <dbReference type="SAM" id="Phobius"/>
    </source>
</evidence>
<keyword evidence="2" id="KW-1133">Transmembrane helix</keyword>
<feature type="transmembrane region" description="Helical" evidence="2">
    <location>
        <begin position="173"/>
        <end position="191"/>
    </location>
</feature>
<reference evidence="4" key="2">
    <citation type="submission" date="2015-09" db="EMBL/GenBank/DDBJ databases">
        <title>Draft genome sequence of Mycobacterium neoaurum DSM 44074.</title>
        <authorList>
            <person name="Croce O."/>
            <person name="Robert C."/>
            <person name="Raoult D."/>
            <person name="Drancourt M."/>
        </authorList>
    </citation>
    <scope>NUCLEOTIDE SEQUENCE</scope>
    <source>
        <strain evidence="4">DSM 44074</strain>
    </source>
</reference>
<keyword evidence="2" id="KW-0472">Membrane</keyword>
<dbReference type="PANTHER" id="PTHR34219:SF1">
    <property type="entry name" value="PEPSY DOMAIN-CONTAINING PROTEIN"/>
    <property type="match status" value="1"/>
</dbReference>
<reference evidence="4" key="1">
    <citation type="submission" date="2014-05" db="EMBL/GenBank/DDBJ databases">
        <authorList>
            <person name="Urmite Genomes"/>
        </authorList>
    </citation>
    <scope>NUCLEOTIDE SEQUENCE</scope>
    <source>
        <strain evidence="4">DSM 44074</strain>
    </source>
</reference>
<evidence type="ECO:0000313" key="4">
    <source>
        <dbReference type="EMBL" id="CDQ45563.1"/>
    </source>
</evidence>
<gene>
    <name evidence="4" type="ORF">BN1047_03461</name>
</gene>